<evidence type="ECO:0000313" key="1">
    <source>
        <dbReference type="EMBL" id="OLP91591.1"/>
    </source>
</evidence>
<gene>
    <name evidence="1" type="ORF">AK812_SmicGene26689</name>
</gene>
<dbReference type="Proteomes" id="UP000186817">
    <property type="component" value="Unassembled WGS sequence"/>
</dbReference>
<reference evidence="1 2" key="1">
    <citation type="submission" date="2016-02" db="EMBL/GenBank/DDBJ databases">
        <title>Genome analysis of coral dinoflagellate symbionts highlights evolutionary adaptations to a symbiotic lifestyle.</title>
        <authorList>
            <person name="Aranda M."/>
            <person name="Li Y."/>
            <person name="Liew Y.J."/>
            <person name="Baumgarten S."/>
            <person name="Simakov O."/>
            <person name="Wilson M."/>
            <person name="Piel J."/>
            <person name="Ashoor H."/>
            <person name="Bougouffa S."/>
            <person name="Bajic V.B."/>
            <person name="Ryu T."/>
            <person name="Ravasi T."/>
            <person name="Bayer T."/>
            <person name="Micklem G."/>
            <person name="Kim H."/>
            <person name="Bhak J."/>
            <person name="Lajeunesse T.C."/>
            <person name="Voolstra C.R."/>
        </authorList>
    </citation>
    <scope>NUCLEOTIDE SEQUENCE [LARGE SCALE GENOMIC DNA]</scope>
    <source>
        <strain evidence="1 2">CCMP2467</strain>
    </source>
</reference>
<name>A0A1Q9D8W5_SYMMI</name>
<dbReference type="AlphaFoldDB" id="A0A1Q9D8W5"/>
<protein>
    <submittedName>
        <fullName evidence="1">Uncharacterized protein</fullName>
    </submittedName>
</protein>
<proteinExistence type="predicted"/>
<organism evidence="1 2">
    <name type="scientific">Symbiodinium microadriaticum</name>
    <name type="common">Dinoflagellate</name>
    <name type="synonym">Zooxanthella microadriatica</name>
    <dbReference type="NCBI Taxonomy" id="2951"/>
    <lineage>
        <taxon>Eukaryota</taxon>
        <taxon>Sar</taxon>
        <taxon>Alveolata</taxon>
        <taxon>Dinophyceae</taxon>
        <taxon>Suessiales</taxon>
        <taxon>Symbiodiniaceae</taxon>
        <taxon>Symbiodinium</taxon>
    </lineage>
</organism>
<keyword evidence="2" id="KW-1185">Reference proteome</keyword>
<sequence>MKHGLQKVICCLCVSRCGEFHSVMMCAEQQSLCSFPLHTVRTIEGCQCMRSRMAQAQATMGFDMVRSFKIRLNLNSYAGLRTGLVVFAPFVRPSVALDGKGRQGPRAMQTGAGEGPLAAFASRARGPQWTLPSSRKQGFCSLPEAPGPGHYAVERAYKALRSGRYRESSFPKV</sequence>
<evidence type="ECO:0000313" key="2">
    <source>
        <dbReference type="Proteomes" id="UP000186817"/>
    </source>
</evidence>
<accession>A0A1Q9D8W5</accession>
<dbReference type="EMBL" id="LSRX01000658">
    <property type="protein sequence ID" value="OLP91591.1"/>
    <property type="molecule type" value="Genomic_DNA"/>
</dbReference>
<comment type="caution">
    <text evidence="1">The sequence shown here is derived from an EMBL/GenBank/DDBJ whole genome shotgun (WGS) entry which is preliminary data.</text>
</comment>